<evidence type="ECO:0000256" key="1">
    <source>
        <dbReference type="SAM" id="Phobius"/>
    </source>
</evidence>
<dbReference type="AlphaFoldDB" id="A0A2C9KX98"/>
<dbReference type="KEGG" id="bgt:106055794"/>
<evidence type="ECO:0008006" key="4">
    <source>
        <dbReference type="Google" id="ProtNLM"/>
    </source>
</evidence>
<dbReference type="RefSeq" id="XP_013067701.2">
    <property type="nucleotide sequence ID" value="XM_013212247.2"/>
</dbReference>
<organism evidence="2 3">
    <name type="scientific">Biomphalaria glabrata</name>
    <name type="common">Bloodfluke planorb</name>
    <name type="synonym">Freshwater snail</name>
    <dbReference type="NCBI Taxonomy" id="6526"/>
    <lineage>
        <taxon>Eukaryota</taxon>
        <taxon>Metazoa</taxon>
        <taxon>Spiralia</taxon>
        <taxon>Lophotrochozoa</taxon>
        <taxon>Mollusca</taxon>
        <taxon>Gastropoda</taxon>
        <taxon>Heterobranchia</taxon>
        <taxon>Euthyneura</taxon>
        <taxon>Panpulmonata</taxon>
        <taxon>Hygrophila</taxon>
        <taxon>Lymnaeoidea</taxon>
        <taxon>Planorbidae</taxon>
        <taxon>Biomphalaria</taxon>
    </lineage>
</organism>
<feature type="transmembrane region" description="Helical" evidence="1">
    <location>
        <begin position="247"/>
        <end position="269"/>
    </location>
</feature>
<feature type="transmembrane region" description="Helical" evidence="1">
    <location>
        <begin position="281"/>
        <end position="305"/>
    </location>
</feature>
<feature type="transmembrane region" description="Helical" evidence="1">
    <location>
        <begin position="63"/>
        <end position="83"/>
    </location>
</feature>
<dbReference type="VEuPathDB" id="VectorBase:BGLB024532"/>
<proteinExistence type="predicted"/>
<feature type="transmembrane region" description="Helical" evidence="1">
    <location>
        <begin position="28"/>
        <end position="51"/>
    </location>
</feature>
<keyword evidence="1" id="KW-0472">Membrane</keyword>
<accession>A0A2C9KX98</accession>
<reference evidence="2" key="1">
    <citation type="submission" date="2020-05" db="UniProtKB">
        <authorList>
            <consortium name="EnsemblMetazoa"/>
        </authorList>
    </citation>
    <scope>IDENTIFICATION</scope>
    <source>
        <strain evidence="2">BB02</strain>
    </source>
</reference>
<keyword evidence="1" id="KW-0812">Transmembrane</keyword>
<dbReference type="Proteomes" id="UP000076420">
    <property type="component" value="Unassembled WGS sequence"/>
</dbReference>
<feature type="transmembrane region" description="Helical" evidence="1">
    <location>
        <begin position="205"/>
        <end position="226"/>
    </location>
</feature>
<gene>
    <name evidence="2" type="primary">106055794</name>
</gene>
<dbReference type="OrthoDB" id="6073134at2759"/>
<feature type="transmembrane region" description="Helical" evidence="1">
    <location>
        <begin position="142"/>
        <end position="161"/>
    </location>
</feature>
<evidence type="ECO:0000313" key="3">
    <source>
        <dbReference type="Proteomes" id="UP000076420"/>
    </source>
</evidence>
<sequence length="337" mass="38865">MSLVNLTFLNDSNWIDDIDFNALSKVHLAMYSLNILLGMPFNLWLLLVLLTSAELRSRLRNKILAFICVQHLVESALIFPLIVDLYRRYNSFKSLSCLEIALFYNFQLISDFVSNWNVFLLILFYVFHVFNFQPCRTLSSKAVTVLTCSMLTLPWVISAVLTPSVMKFFHDRRQVFENTSEILSYLKCLQPTGDSYVIYKSLDTAVPLFAATLLLVAGVLLKRWGLSGSRGMASELIEQERPEVDSIVPYLAALIVTYVCDFGVILAYFEVIIVYGTYENYIWWQVSEMLANVRVILFTAIIFFFKDIRVAARNWRPRRLLQSLPDLTVSYRKDSAE</sequence>
<keyword evidence="1" id="KW-1133">Transmembrane helix</keyword>
<protein>
    <recommendedName>
        <fullName evidence="4">G-protein coupled receptors family 1 profile domain-containing protein</fullName>
    </recommendedName>
</protein>
<evidence type="ECO:0000313" key="2">
    <source>
        <dbReference type="EnsemblMetazoa" id="BGLB024532-PA"/>
    </source>
</evidence>
<name>A0A2C9KX98_BIOGL</name>
<dbReference type="EnsemblMetazoa" id="BGLB024532-RA">
    <property type="protein sequence ID" value="BGLB024532-PA"/>
    <property type="gene ID" value="BGLB024532"/>
</dbReference>
<feature type="transmembrane region" description="Helical" evidence="1">
    <location>
        <begin position="112"/>
        <end position="130"/>
    </location>
</feature>
<dbReference type="VEuPathDB" id="VectorBase:BGLAX_048971"/>